<organism evidence="2 3">
    <name type="scientific">Plastoroseomonas hellenica</name>
    <dbReference type="NCBI Taxonomy" id="2687306"/>
    <lineage>
        <taxon>Bacteria</taxon>
        <taxon>Pseudomonadati</taxon>
        <taxon>Pseudomonadota</taxon>
        <taxon>Alphaproteobacteria</taxon>
        <taxon>Acetobacterales</taxon>
        <taxon>Acetobacteraceae</taxon>
        <taxon>Plastoroseomonas</taxon>
    </lineage>
</organism>
<dbReference type="Gene3D" id="3.30.450.180">
    <property type="match status" value="1"/>
</dbReference>
<dbReference type="EMBL" id="JAAGBB010000039">
    <property type="protein sequence ID" value="MBR0667714.1"/>
    <property type="molecule type" value="Genomic_DNA"/>
</dbReference>
<evidence type="ECO:0000313" key="2">
    <source>
        <dbReference type="EMBL" id="MBR0667714.1"/>
    </source>
</evidence>
<dbReference type="Proteomes" id="UP001196870">
    <property type="component" value="Unassembled WGS sequence"/>
</dbReference>
<comment type="caution">
    <text evidence="2">The sequence shown here is derived from an EMBL/GenBank/DDBJ whole genome shotgun (WGS) entry which is preliminary data.</text>
</comment>
<dbReference type="Gene3D" id="1.10.260.40">
    <property type="entry name" value="lambda repressor-like DNA-binding domains"/>
    <property type="match status" value="1"/>
</dbReference>
<evidence type="ECO:0000259" key="1">
    <source>
        <dbReference type="Pfam" id="PF17765"/>
    </source>
</evidence>
<dbReference type="InterPro" id="IPR001387">
    <property type="entry name" value="Cro/C1-type_HTH"/>
</dbReference>
<dbReference type="Pfam" id="PF13560">
    <property type="entry name" value="HTH_31"/>
    <property type="match status" value="1"/>
</dbReference>
<keyword evidence="3" id="KW-1185">Reference proteome</keyword>
<dbReference type="PANTHER" id="PTHR35010:SF2">
    <property type="entry name" value="BLL4672 PROTEIN"/>
    <property type="match status" value="1"/>
</dbReference>
<dbReference type="InterPro" id="IPR041413">
    <property type="entry name" value="MLTR_LBD"/>
</dbReference>
<dbReference type="Pfam" id="PF17765">
    <property type="entry name" value="MLTR_LBD"/>
    <property type="match status" value="1"/>
</dbReference>
<name>A0ABS5F570_9PROT</name>
<reference evidence="3" key="1">
    <citation type="journal article" date="2021" name="Syst. Appl. Microbiol.">
        <title>Roseomonas hellenica sp. nov., isolated from roots of wild-growing Alkanna tinctoria.</title>
        <authorList>
            <person name="Rat A."/>
            <person name="Naranjo H.D."/>
            <person name="Lebbe L."/>
            <person name="Cnockaert M."/>
            <person name="Krigas N."/>
            <person name="Grigoriadou K."/>
            <person name="Maloupa E."/>
            <person name="Willems A."/>
        </authorList>
    </citation>
    <scope>NUCLEOTIDE SEQUENCE [LARGE SCALE GENOMIC DNA]</scope>
    <source>
        <strain evidence="3">LMG 31523</strain>
    </source>
</reference>
<sequence length="282" mass="31699">MVTLTRSGARRALSDFVRDRRARTRPEDVGLVSGARRRTPGLRREEVAQLAGVGVTWYTWFEQGRDIQVSTHFLECVCRALSLDAVERAHLFTLAQHRPPPHAPAEVPVVSGAVRAMLNSLPNPAYIKTSRWDVVAWNAAAAAMFGDYALLPPERRNTLRLVFTDPAYRQMMPDWGEDARRVLAKFRLDHGRAHGDPGFASLVEELLAMSPDFRRWWPLLDVSGRGEGVKRLRHEALGLIEFEHTAFTVEGAPDLRLVVFTPVLEADRRRLRRLLEGAAGAP</sequence>
<dbReference type="InterPro" id="IPR010982">
    <property type="entry name" value="Lambda_DNA-bd_dom_sf"/>
</dbReference>
<proteinExistence type="predicted"/>
<evidence type="ECO:0000313" key="3">
    <source>
        <dbReference type="Proteomes" id="UP001196870"/>
    </source>
</evidence>
<dbReference type="CDD" id="cd00093">
    <property type="entry name" value="HTH_XRE"/>
    <property type="match status" value="1"/>
</dbReference>
<dbReference type="PANTHER" id="PTHR35010">
    <property type="entry name" value="BLL4672 PROTEIN-RELATED"/>
    <property type="match status" value="1"/>
</dbReference>
<feature type="domain" description="MmyB-like transcription regulator ligand binding" evidence="1">
    <location>
        <begin position="110"/>
        <end position="274"/>
    </location>
</feature>
<protein>
    <submittedName>
        <fullName evidence="2">Helix-turn-helix domain-containing protein</fullName>
    </submittedName>
</protein>
<gene>
    <name evidence="2" type="ORF">GXW71_25385</name>
</gene>
<dbReference type="RefSeq" id="WP_211855492.1">
    <property type="nucleotide sequence ID" value="NZ_JAAGBB010000039.1"/>
</dbReference>
<accession>A0ABS5F570</accession>
<dbReference type="SUPFAM" id="SSF47413">
    <property type="entry name" value="lambda repressor-like DNA-binding domains"/>
    <property type="match status" value="1"/>
</dbReference>